<dbReference type="Gene3D" id="3.40.50.720">
    <property type="entry name" value="NAD(P)-binding Rossmann-like Domain"/>
    <property type="match status" value="1"/>
</dbReference>
<comment type="caution">
    <text evidence="1">The sequence shown here is derived from an EMBL/GenBank/DDBJ whole genome shotgun (WGS) entry which is preliminary data.</text>
</comment>
<protein>
    <submittedName>
        <fullName evidence="1">Saccharopine dehydrogenase</fullName>
    </submittedName>
</protein>
<keyword evidence="2" id="KW-1185">Reference proteome</keyword>
<sequence>MTYIEAMNDDLRFDPDGPVLLVGGYGVVGAELARLAAPSWPLLLTGRTPARGASLAEETGAGIRRWDLSDPAPFSAAVRAVVGVVNDPDDRVLRAAVRAGIPYADVTRWTARLQRAATVAATLRPAAPVLLSSSWMGGVGALVASTLATRIGGADTVEIAVRWDLRDRAGADSVEFMDRLGLEYEIVEAGRRRLIMPLTDARTVMIGSSRTRVARIDTPEQFTLPITLGVGTAATRIGFSSPALTSALLAVKRSGFFRWGRGERWTPLRRSLLYSAGEGGVARLRIDVTGPAGTRTATVTDPRGQAHLTAVGALMALRRILGADGAAPPEGVVFPEATPRPLDVPGFLESAGVAVAEEAGPAARRAA</sequence>
<dbReference type="InterPro" id="IPR036291">
    <property type="entry name" value="NAD(P)-bd_dom_sf"/>
</dbReference>
<gene>
    <name evidence="1" type="ORF">PS9374_02546</name>
</gene>
<reference evidence="2" key="2">
    <citation type="submission" date="2016-04" db="EMBL/GenBank/DDBJ databases">
        <title>Planomonospora sphaerica JCM9374 whole genome shotgun sequence.</title>
        <authorList>
            <person name="Suzuki T."/>
            <person name="Dohra H."/>
            <person name="Kodani S."/>
        </authorList>
    </citation>
    <scope>NUCLEOTIDE SEQUENCE [LARGE SCALE GENOMIC DNA]</scope>
    <source>
        <strain evidence="2">JCM 9374</strain>
    </source>
</reference>
<dbReference type="SUPFAM" id="SSF51735">
    <property type="entry name" value="NAD(P)-binding Rossmann-fold domains"/>
    <property type="match status" value="1"/>
</dbReference>
<dbReference type="Proteomes" id="UP000077701">
    <property type="component" value="Unassembled WGS sequence"/>
</dbReference>
<dbReference type="AlphaFoldDB" id="A0A161LH47"/>
<reference evidence="1 2" key="1">
    <citation type="journal article" date="2016" name="Genome Announc.">
        <title>Draft Genome Sequence of Planomonospora sphaerica JCM9374, a Rare Actinomycete.</title>
        <authorList>
            <person name="Dohra H."/>
            <person name="Suzuki T."/>
            <person name="Inoue Y."/>
            <person name="Kodani S."/>
        </authorList>
    </citation>
    <scope>NUCLEOTIDE SEQUENCE [LARGE SCALE GENOMIC DNA]</scope>
    <source>
        <strain evidence="1 2">JCM 9374</strain>
    </source>
</reference>
<organism evidence="1 2">
    <name type="scientific">Planomonospora sphaerica</name>
    <dbReference type="NCBI Taxonomy" id="161355"/>
    <lineage>
        <taxon>Bacteria</taxon>
        <taxon>Bacillati</taxon>
        <taxon>Actinomycetota</taxon>
        <taxon>Actinomycetes</taxon>
        <taxon>Streptosporangiales</taxon>
        <taxon>Streptosporangiaceae</taxon>
        <taxon>Planomonospora</taxon>
    </lineage>
</organism>
<evidence type="ECO:0000313" key="1">
    <source>
        <dbReference type="EMBL" id="GAT66894.1"/>
    </source>
</evidence>
<dbReference type="EMBL" id="BDCX01000005">
    <property type="protein sequence ID" value="GAT66894.1"/>
    <property type="molecule type" value="Genomic_DNA"/>
</dbReference>
<proteinExistence type="predicted"/>
<accession>A0A161LH47</accession>
<dbReference type="STRING" id="161355.PS9374_02546"/>
<name>A0A161LH47_9ACTN</name>
<evidence type="ECO:0000313" key="2">
    <source>
        <dbReference type="Proteomes" id="UP000077701"/>
    </source>
</evidence>